<protein>
    <recommendedName>
        <fullName evidence="1">Oxidative stress-responsive serine-rich protein 1</fullName>
    </recommendedName>
    <alternativeName>
        <fullName evidence="4">Oxidative stress-responsive protein 1</fullName>
    </alternativeName>
    <alternativeName>
        <fullName evidence="3">Peroxide-inducible transcript 1 protein</fullName>
    </alternativeName>
</protein>
<keyword evidence="6" id="KW-1185">Reference proteome</keyword>
<evidence type="ECO:0000256" key="3">
    <source>
        <dbReference type="ARBA" id="ARBA00029721"/>
    </source>
</evidence>
<evidence type="ECO:0000256" key="2">
    <source>
        <dbReference type="ARBA" id="ARBA00022553"/>
    </source>
</evidence>
<organism evidence="5 6">
    <name type="scientific">Phrynosoma platyrhinos</name>
    <name type="common">Desert horned lizard</name>
    <dbReference type="NCBI Taxonomy" id="52577"/>
    <lineage>
        <taxon>Eukaryota</taxon>
        <taxon>Metazoa</taxon>
        <taxon>Chordata</taxon>
        <taxon>Craniata</taxon>
        <taxon>Vertebrata</taxon>
        <taxon>Euteleostomi</taxon>
        <taxon>Lepidosauria</taxon>
        <taxon>Squamata</taxon>
        <taxon>Bifurcata</taxon>
        <taxon>Unidentata</taxon>
        <taxon>Episquamata</taxon>
        <taxon>Toxicofera</taxon>
        <taxon>Iguania</taxon>
        <taxon>Phrynosomatidae</taxon>
        <taxon>Phrynosomatinae</taxon>
        <taxon>Phrynosoma</taxon>
    </lineage>
</organism>
<dbReference type="EMBL" id="JAIPUX010005289">
    <property type="protein sequence ID" value="KAH0619124.1"/>
    <property type="molecule type" value="Genomic_DNA"/>
</dbReference>
<gene>
    <name evidence="5" type="ORF">JD844_018812</name>
</gene>
<dbReference type="PANTHER" id="PTHR31383">
    <property type="entry name" value="OXIDATIVE STRESS-RESPONSE SERINE-RICH PROTEIN 1"/>
    <property type="match status" value="1"/>
</dbReference>
<comment type="caution">
    <text evidence="5">The sequence shown here is derived from an EMBL/GenBank/DDBJ whole genome shotgun (WGS) entry which is preliminary data.</text>
</comment>
<accession>A0ABQ7SP76</accession>
<evidence type="ECO:0000313" key="5">
    <source>
        <dbReference type="EMBL" id="KAH0619124.1"/>
    </source>
</evidence>
<evidence type="ECO:0000256" key="4">
    <source>
        <dbReference type="ARBA" id="ARBA00031405"/>
    </source>
</evidence>
<dbReference type="PANTHER" id="PTHR31383:SF2">
    <property type="entry name" value="OXIDATIVE STRESS-RESPONSIVE SERINE-RICH PROTEIN 1"/>
    <property type="match status" value="1"/>
</dbReference>
<sequence length="329" mass="35965">MRLTNFSGRSFRSLVAFWLGFGGRMRRLPSPSCSLSGTGALAVVVSASSSSGSSARGENEAVAGNSLSGETNDDLYDKSSFLANHLVCKQTATAALSQFSKDPLFLFLCLRKPVRGTVKTQRRRRSKSPVLHPPKFIHCTTKLSSYNQPLHKNLVGTSDSNCGLAVPSSNEFSNNEQASSNLSTVKNQQTGAKRSVTSMVAVQKNTPESGPTILKATDLSDFQSVSEQNKGNLCACGDKTCRCKQWQDMRVYMFSGLQNALQSATEKATHMQDNSQLLPSRTPSCSLRSCSEQARAHVDDVTIEDLSGYMEYFLHIPKKMSHMAEMMYT</sequence>
<evidence type="ECO:0000256" key="1">
    <source>
        <dbReference type="ARBA" id="ARBA00015005"/>
    </source>
</evidence>
<dbReference type="Proteomes" id="UP000826234">
    <property type="component" value="Unassembled WGS sequence"/>
</dbReference>
<name>A0ABQ7SP76_PHRPL</name>
<keyword evidence="2" id="KW-0597">Phosphoprotein</keyword>
<evidence type="ECO:0000313" key="6">
    <source>
        <dbReference type="Proteomes" id="UP000826234"/>
    </source>
</evidence>
<reference evidence="5 6" key="1">
    <citation type="journal article" date="2022" name="Gigascience">
        <title>A chromosome-level genome assembly and annotation of the desert horned lizard, Phrynosoma platyrhinos, provides insight into chromosomal rearrangements among reptiles.</title>
        <authorList>
            <person name="Koochekian N."/>
            <person name="Ascanio A."/>
            <person name="Farleigh K."/>
            <person name="Card D.C."/>
            <person name="Schield D.R."/>
            <person name="Castoe T.A."/>
            <person name="Jezkova T."/>
        </authorList>
    </citation>
    <scope>NUCLEOTIDE SEQUENCE [LARGE SCALE GENOMIC DNA]</scope>
    <source>
        <strain evidence="5">NK-2021</strain>
    </source>
</reference>
<dbReference type="InterPro" id="IPR008494">
    <property type="entry name" value="DUF776"/>
</dbReference>
<proteinExistence type="predicted"/>
<dbReference type="Pfam" id="PF05604">
    <property type="entry name" value="DUF776"/>
    <property type="match status" value="1"/>
</dbReference>